<gene>
    <name evidence="2" type="ORF">J1777_06575</name>
</gene>
<keyword evidence="3" id="KW-1185">Reference proteome</keyword>
<dbReference type="SMART" id="SM00267">
    <property type="entry name" value="GGDEF"/>
    <property type="match status" value="1"/>
</dbReference>
<evidence type="ECO:0000313" key="2">
    <source>
        <dbReference type="EMBL" id="MBO1249497.1"/>
    </source>
</evidence>
<dbReference type="PROSITE" id="PS50887">
    <property type="entry name" value="GGDEF"/>
    <property type="match status" value="1"/>
</dbReference>
<dbReference type="EMBL" id="JAFNME010000011">
    <property type="protein sequence ID" value="MBO1249497.1"/>
    <property type="molecule type" value="Genomic_DNA"/>
</dbReference>
<dbReference type="NCBIfam" id="TIGR00254">
    <property type="entry name" value="GGDEF"/>
    <property type="match status" value="1"/>
</dbReference>
<accession>A0A939KBH3</accession>
<proteinExistence type="predicted"/>
<dbReference type="Pfam" id="PF00990">
    <property type="entry name" value="GGDEF"/>
    <property type="match status" value="1"/>
</dbReference>
<dbReference type="InterPro" id="IPR000160">
    <property type="entry name" value="GGDEF_dom"/>
</dbReference>
<evidence type="ECO:0000313" key="3">
    <source>
        <dbReference type="Proteomes" id="UP000664731"/>
    </source>
</evidence>
<reference evidence="2" key="1">
    <citation type="submission" date="2021-03" db="EMBL/GenBank/DDBJ databases">
        <title>Comamonas denitrificans.</title>
        <authorList>
            <person name="Finster K."/>
        </authorList>
    </citation>
    <scope>NUCLEOTIDE SEQUENCE</scope>
    <source>
        <strain evidence="2">MM2021_4</strain>
    </source>
</reference>
<dbReference type="SUPFAM" id="SSF55073">
    <property type="entry name" value="Nucleotide cyclase"/>
    <property type="match status" value="1"/>
</dbReference>
<dbReference type="RefSeq" id="WP_207575018.1">
    <property type="nucleotide sequence ID" value="NZ_JAFNME010000011.1"/>
</dbReference>
<protein>
    <submittedName>
        <fullName evidence="2">Diguanylate cyclase</fullName>
    </submittedName>
</protein>
<dbReference type="InterPro" id="IPR029787">
    <property type="entry name" value="Nucleotide_cyclase"/>
</dbReference>
<dbReference type="Proteomes" id="UP000664731">
    <property type="component" value="Unassembled WGS sequence"/>
</dbReference>
<dbReference type="InterPro" id="IPR043128">
    <property type="entry name" value="Rev_trsase/Diguanyl_cyclase"/>
</dbReference>
<name>A0A939KBH3_9BURK</name>
<feature type="domain" description="GGDEF" evidence="1">
    <location>
        <begin position="379"/>
        <end position="517"/>
    </location>
</feature>
<evidence type="ECO:0000259" key="1">
    <source>
        <dbReference type="PROSITE" id="PS50887"/>
    </source>
</evidence>
<sequence length="517" mass="57507">MRSRSPAEIARQSLQILAQRRLPPTPENYQAVYEEVAGLLPQEAFPQRRLRHIGTLLPSQTPRQKQLTQAFLQAVEAKDWLQLQTAVVEYAQLELTGSAQATVLSCPSTPIEVLPASLAEQLARLIENTVGALGPEDQRTQEISLQLVDFLRQAPPRPQALEQMLQNYSFRLSFLSQEQAQRAHQIAQMVGMTVEHLRAISTQDPLLQRLAEKLKEGIASPWTAPQLQQIQIQLKSLLFRHFELHSSHEEAHNRFKELLAQYAQHMAALSGNSQQHQEQLSHYAEKIEQAPDLPALTPLLEAVVASGSRLARESKQAVVTMRDLQEQALAQEQQIFQLSHNLQRMQDASRHDPSTEALNTQGLQETFLAEAARSTRLNSPLSIAVLQVQTPAEQATTSPRPSVGDGLHATHEMALRHLVQIARSTLRPQDAIGRSSEQNLVLIFPDSAAPEASQALARLQQELAQTPLLYADDCLAMALSAGVVQKLPQETPQQTLQRAAQALRQAIRMGGQRVVLH</sequence>
<comment type="caution">
    <text evidence="2">The sequence shown here is derived from an EMBL/GenBank/DDBJ whole genome shotgun (WGS) entry which is preliminary data.</text>
</comment>
<dbReference type="AlphaFoldDB" id="A0A939KBH3"/>
<organism evidence="2 3">
    <name type="scientific">Comamonas denitrificans</name>
    <dbReference type="NCBI Taxonomy" id="117506"/>
    <lineage>
        <taxon>Bacteria</taxon>
        <taxon>Pseudomonadati</taxon>
        <taxon>Pseudomonadota</taxon>
        <taxon>Betaproteobacteria</taxon>
        <taxon>Burkholderiales</taxon>
        <taxon>Comamonadaceae</taxon>
        <taxon>Comamonas</taxon>
    </lineage>
</organism>
<dbReference type="Gene3D" id="3.30.70.270">
    <property type="match status" value="1"/>
</dbReference>